<dbReference type="VEuPathDB" id="TrichDB:TVAG_288780"/>
<dbReference type="KEGG" id="tva:4733748"/>
<organism evidence="1 2">
    <name type="scientific">Trichomonas vaginalis (strain ATCC PRA-98 / G3)</name>
    <dbReference type="NCBI Taxonomy" id="412133"/>
    <lineage>
        <taxon>Eukaryota</taxon>
        <taxon>Metamonada</taxon>
        <taxon>Parabasalia</taxon>
        <taxon>Trichomonadida</taxon>
        <taxon>Trichomonadidae</taxon>
        <taxon>Trichomonas</taxon>
    </lineage>
</organism>
<keyword evidence="2" id="KW-1185">Reference proteome</keyword>
<proteinExistence type="predicted"/>
<protein>
    <submittedName>
        <fullName evidence="1">Uncharacterized protein</fullName>
    </submittedName>
</protein>
<reference evidence="1" key="2">
    <citation type="journal article" date="2007" name="Science">
        <title>Draft genome sequence of the sexually transmitted pathogen Trichomonas vaginalis.</title>
        <authorList>
            <person name="Carlton J.M."/>
            <person name="Hirt R.P."/>
            <person name="Silva J.C."/>
            <person name="Delcher A.L."/>
            <person name="Schatz M."/>
            <person name="Zhao Q."/>
            <person name="Wortman J.R."/>
            <person name="Bidwell S.L."/>
            <person name="Alsmark U.C.M."/>
            <person name="Besteiro S."/>
            <person name="Sicheritz-Ponten T."/>
            <person name="Noel C.J."/>
            <person name="Dacks J.B."/>
            <person name="Foster P.G."/>
            <person name="Simillion C."/>
            <person name="Van de Peer Y."/>
            <person name="Miranda-Saavedra D."/>
            <person name="Barton G.J."/>
            <person name="Westrop G.D."/>
            <person name="Mueller S."/>
            <person name="Dessi D."/>
            <person name="Fiori P.L."/>
            <person name="Ren Q."/>
            <person name="Paulsen I."/>
            <person name="Zhang H."/>
            <person name="Bastida-Corcuera F.D."/>
            <person name="Simoes-Barbosa A."/>
            <person name="Brown M.T."/>
            <person name="Hayes R.D."/>
            <person name="Mukherjee M."/>
            <person name="Okumura C.Y."/>
            <person name="Schneider R."/>
            <person name="Smith A.J."/>
            <person name="Vanacova S."/>
            <person name="Villalvazo M."/>
            <person name="Haas B.J."/>
            <person name="Pertea M."/>
            <person name="Feldblyum T.V."/>
            <person name="Utterback T.R."/>
            <person name="Shu C.L."/>
            <person name="Osoegawa K."/>
            <person name="de Jong P.J."/>
            <person name="Hrdy I."/>
            <person name="Horvathova L."/>
            <person name="Zubacova Z."/>
            <person name="Dolezal P."/>
            <person name="Malik S.B."/>
            <person name="Logsdon J.M. Jr."/>
            <person name="Henze K."/>
            <person name="Gupta A."/>
            <person name="Wang C.C."/>
            <person name="Dunne R.L."/>
            <person name="Upcroft J.A."/>
            <person name="Upcroft P."/>
            <person name="White O."/>
            <person name="Salzberg S.L."/>
            <person name="Tang P."/>
            <person name="Chiu C.-H."/>
            <person name="Lee Y.-S."/>
            <person name="Embley T.M."/>
            <person name="Coombs G.H."/>
            <person name="Mottram J.C."/>
            <person name="Tachezy J."/>
            <person name="Fraser-Liggett C.M."/>
            <person name="Johnson P.J."/>
        </authorList>
    </citation>
    <scope>NUCLEOTIDE SEQUENCE [LARGE SCALE GENOMIC DNA]</scope>
    <source>
        <strain evidence="1">G3</strain>
    </source>
</reference>
<accession>A2H2M5</accession>
<dbReference type="VEuPathDB" id="TrichDB:TVAGG3_0892070"/>
<reference evidence="1" key="1">
    <citation type="submission" date="2006-10" db="EMBL/GenBank/DDBJ databases">
        <authorList>
            <person name="Amadeo P."/>
            <person name="Zhao Q."/>
            <person name="Wortman J."/>
            <person name="Fraser-Liggett C."/>
            <person name="Carlton J."/>
        </authorList>
    </citation>
    <scope>NUCLEOTIDE SEQUENCE</scope>
    <source>
        <strain evidence="1">G3</strain>
    </source>
</reference>
<sequence>MDIDASLPVCFNSIILTHISREMWDEDFLENDESKCNQSLIEFISNIEDIQLHIPWTLALSQSMRSMFTPFNFLEQINSFSDSTIYGCIMAIENDYYKLWNDLSISIFKAFANAELSTNSEENLNNEIIIRNNSCGDGNIESKYYIDFQDSVEAIMDLLYERNEFFAMDHQISSANNEEIKPVYIIGIDSLKTFFIGALYERIDCMMTDNASFFECFVHSIYLNDSSISIIDVANMIFHDIIDTREWKDIERILDLDTIDFFNGVFCMIRIYIKCLSNFLTI</sequence>
<dbReference type="AlphaFoldDB" id="A2H2M5"/>
<dbReference type="EMBL" id="DS124769">
    <property type="protein sequence ID" value="EAX76342.1"/>
    <property type="molecule type" value="Genomic_DNA"/>
</dbReference>
<name>A2H2M5_TRIV3</name>
<gene>
    <name evidence="1" type="ORF">TVAG_288780</name>
</gene>
<evidence type="ECO:0000313" key="2">
    <source>
        <dbReference type="Proteomes" id="UP000001542"/>
    </source>
</evidence>
<evidence type="ECO:0000313" key="1">
    <source>
        <dbReference type="EMBL" id="EAX76342.1"/>
    </source>
</evidence>
<dbReference type="InParanoid" id="A2H2M5"/>
<dbReference type="Proteomes" id="UP000001542">
    <property type="component" value="Unassembled WGS sequence"/>
</dbReference>